<geneLocation type="plasmid" evidence="1">
    <name>pH2332-166</name>
</geneLocation>
<keyword evidence="1" id="KW-0614">Plasmid</keyword>
<dbReference type="AlphaFoldDB" id="A0A075M9Q3"/>
<organism evidence="1">
    <name type="scientific">Escherichia coli</name>
    <dbReference type="NCBI Taxonomy" id="562"/>
    <lineage>
        <taxon>Bacteria</taxon>
        <taxon>Pseudomonadati</taxon>
        <taxon>Pseudomonadota</taxon>
        <taxon>Gammaproteobacteria</taxon>
        <taxon>Enterobacterales</taxon>
        <taxon>Enterobacteriaceae</taxon>
        <taxon>Escherichia</taxon>
    </lineage>
</organism>
<name>A0A075M9Q3_ECOLX</name>
<sequence length="69" mass="8106">MTTIFEKYFIFISLLNMVFCEQCIFLAISRCVYPSIANKVKNLFIIHIANIIFGNLRPNYLLITLQYLP</sequence>
<dbReference type="EMBL" id="KJ484626">
    <property type="protein sequence ID" value="AIF77450.1"/>
    <property type="molecule type" value="Genomic_DNA"/>
</dbReference>
<protein>
    <submittedName>
        <fullName evidence="1">Uncharacterized protein</fullName>
    </submittedName>
</protein>
<accession>A0A075M9Q3</accession>
<evidence type="ECO:0000313" key="1">
    <source>
        <dbReference type="EMBL" id="AIF77450.1"/>
    </source>
</evidence>
<reference evidence="1" key="1">
    <citation type="journal article" date="2014" name="J. Antimicrob. Chemother.">
        <title>Nucleotide sequences of 16 transmissible plasmids identified in nine multidrug-resistant Escherichia coli isolates expressing an ESBL phenotype isolated from food-producing animals and healthy humans.</title>
        <authorList>
            <person name="Wang J."/>
            <person name="Stephan R."/>
            <person name="Power K."/>
            <person name="Yan Q."/>
            <person name="Hachler H."/>
            <person name="Fanning S."/>
        </authorList>
    </citation>
    <scope>NUCLEOTIDE SEQUENCE</scope>
    <source>
        <strain evidence="1">Human-2332</strain>
        <plasmid evidence="1">pH2332-166</plasmid>
    </source>
</reference>
<proteinExistence type="predicted"/>